<feature type="transmembrane region" description="Helical" evidence="1">
    <location>
        <begin position="75"/>
        <end position="93"/>
    </location>
</feature>
<keyword evidence="3" id="KW-1185">Reference proteome</keyword>
<protein>
    <recommendedName>
        <fullName evidence="4">Anti sigma-E protein RseA N-terminal domain-containing protein</fullName>
    </recommendedName>
</protein>
<keyword evidence="1" id="KW-1133">Transmembrane helix</keyword>
<evidence type="ECO:0000313" key="2">
    <source>
        <dbReference type="EMBL" id="UWX55628.1"/>
    </source>
</evidence>
<keyword evidence="1" id="KW-0812">Transmembrane</keyword>
<proteinExistence type="predicted"/>
<keyword evidence="1" id="KW-0472">Membrane</keyword>
<accession>A0ABY5Y9A9</accession>
<name>A0ABY5Y9A9_9FLAO</name>
<sequence>MQENYLAKWLNNELTASELEEFKKSKEFASYQKIANASEGLESPEFDMNEAWERLQTQRVQETPKVITLSPFKSFLRIAAVIAVLITGAYFYINSLDETISTDLAENREITLPR</sequence>
<reference evidence="2" key="1">
    <citation type="submission" date="2022-09" db="EMBL/GenBank/DDBJ databases">
        <title>Maribacter litopenaei sp. nov., isolated from the intestinal tract of the Pacific White Shrimp, Litopenaeus vannamei.</title>
        <authorList>
            <person name="Kim S.Y."/>
            <person name="Hwang C.Y."/>
        </authorList>
    </citation>
    <scope>NUCLEOTIDE SEQUENCE</scope>
    <source>
        <strain evidence="2">HL-LV01</strain>
    </source>
</reference>
<organism evidence="2 3">
    <name type="scientific">Maribacter litopenaei</name>
    <dbReference type="NCBI Taxonomy" id="2976127"/>
    <lineage>
        <taxon>Bacteria</taxon>
        <taxon>Pseudomonadati</taxon>
        <taxon>Bacteroidota</taxon>
        <taxon>Flavobacteriia</taxon>
        <taxon>Flavobacteriales</taxon>
        <taxon>Flavobacteriaceae</taxon>
        <taxon>Maribacter</taxon>
    </lineage>
</organism>
<dbReference type="Proteomes" id="UP001059209">
    <property type="component" value="Chromosome"/>
</dbReference>
<gene>
    <name evidence="2" type="ORF">NYZ99_03965</name>
</gene>
<evidence type="ECO:0000256" key="1">
    <source>
        <dbReference type="SAM" id="Phobius"/>
    </source>
</evidence>
<evidence type="ECO:0008006" key="4">
    <source>
        <dbReference type="Google" id="ProtNLM"/>
    </source>
</evidence>
<dbReference type="RefSeq" id="WP_260573658.1">
    <property type="nucleotide sequence ID" value="NZ_CP104205.1"/>
</dbReference>
<evidence type="ECO:0000313" key="3">
    <source>
        <dbReference type="Proteomes" id="UP001059209"/>
    </source>
</evidence>
<dbReference type="EMBL" id="CP104205">
    <property type="protein sequence ID" value="UWX55628.1"/>
    <property type="molecule type" value="Genomic_DNA"/>
</dbReference>